<name>A0A6J7X2A2_9CAUD</name>
<evidence type="ECO:0000313" key="3">
    <source>
        <dbReference type="EMBL" id="CAB5224853.1"/>
    </source>
</evidence>
<dbReference type="EMBL" id="LR798338">
    <property type="protein sequence ID" value="CAB5224853.1"/>
    <property type="molecule type" value="Genomic_DNA"/>
</dbReference>
<feature type="compositionally biased region" description="Acidic residues" evidence="2">
    <location>
        <begin position="1"/>
        <end position="15"/>
    </location>
</feature>
<evidence type="ECO:0000256" key="1">
    <source>
        <dbReference type="SAM" id="Coils"/>
    </source>
</evidence>
<protein>
    <submittedName>
        <fullName evidence="3">Uncharacterized protein</fullName>
    </submittedName>
</protein>
<sequence length="161" mass="18387">MSNNYWEDEDEDLDTDQGFSGDGSDLIKKLRKAKRADEKRIKELTEQLEGLSKVQRERTVKEVLEKKGVNAKAARLILKDIDDVNEETVSNWLDDNADLFGIKVQQDETNMPEQDRAALRQQDVLTQGAFTPDRMEELNSRIDNADSMDALLDVLRSQQSS</sequence>
<proteinExistence type="predicted"/>
<feature type="coiled-coil region" evidence="1">
    <location>
        <begin position="27"/>
        <end position="54"/>
    </location>
</feature>
<reference evidence="3" key="1">
    <citation type="submission" date="2020-05" db="EMBL/GenBank/DDBJ databases">
        <authorList>
            <person name="Chiriac C."/>
            <person name="Salcher M."/>
            <person name="Ghai R."/>
            <person name="Kavagutti S V."/>
        </authorList>
    </citation>
    <scope>NUCLEOTIDE SEQUENCE</scope>
</reference>
<keyword evidence="1" id="KW-0175">Coiled coil</keyword>
<organism evidence="3">
    <name type="scientific">uncultured Caudovirales phage</name>
    <dbReference type="NCBI Taxonomy" id="2100421"/>
    <lineage>
        <taxon>Viruses</taxon>
        <taxon>Duplodnaviria</taxon>
        <taxon>Heunggongvirae</taxon>
        <taxon>Uroviricota</taxon>
        <taxon>Caudoviricetes</taxon>
        <taxon>Peduoviridae</taxon>
        <taxon>Maltschvirus</taxon>
        <taxon>Maltschvirus maltsch</taxon>
    </lineage>
</organism>
<feature type="region of interest" description="Disordered" evidence="2">
    <location>
        <begin position="1"/>
        <end position="23"/>
    </location>
</feature>
<accession>A0A6J7X2A2</accession>
<evidence type="ECO:0000256" key="2">
    <source>
        <dbReference type="SAM" id="MobiDB-lite"/>
    </source>
</evidence>
<gene>
    <name evidence="3" type="ORF">UFOVP744_23</name>
</gene>